<protein>
    <submittedName>
        <fullName evidence="6">RRM domain-containing protein</fullName>
    </submittedName>
</protein>
<dbReference type="InterPro" id="IPR009145">
    <property type="entry name" value="U2AF_small"/>
</dbReference>
<proteinExistence type="predicted"/>
<evidence type="ECO:0000256" key="4">
    <source>
        <dbReference type="ARBA" id="ARBA00022833"/>
    </source>
</evidence>
<keyword evidence="3" id="KW-0863">Zinc-finger</keyword>
<keyword evidence="2" id="KW-0677">Repeat</keyword>
<evidence type="ECO:0000313" key="6">
    <source>
        <dbReference type="WBParaSite" id="Hba_13466"/>
    </source>
</evidence>
<evidence type="ECO:0000256" key="2">
    <source>
        <dbReference type="ARBA" id="ARBA00022737"/>
    </source>
</evidence>
<dbReference type="InterPro" id="IPR012677">
    <property type="entry name" value="Nucleotide-bd_a/b_plait_sf"/>
</dbReference>
<dbReference type="PANTHER" id="PTHR12620">
    <property type="entry name" value="U2 SNRNP AUXILIARY FACTOR, SMALL SUBUNIT"/>
    <property type="match status" value="1"/>
</dbReference>
<sequence>MSPVRAAMGISVLYGEVEEINVCENIGEHMVGNVYVKFMREEDADKACKDMNDNRWYGCLLSYPQNSGKFGSLALPHLVNLVHELYTRSLS</sequence>
<evidence type="ECO:0000313" key="5">
    <source>
        <dbReference type="Proteomes" id="UP000095283"/>
    </source>
</evidence>
<evidence type="ECO:0000256" key="3">
    <source>
        <dbReference type="ARBA" id="ARBA00022771"/>
    </source>
</evidence>
<evidence type="ECO:0000256" key="1">
    <source>
        <dbReference type="ARBA" id="ARBA00022723"/>
    </source>
</evidence>
<dbReference type="Proteomes" id="UP000095283">
    <property type="component" value="Unplaced"/>
</dbReference>
<organism evidence="5 6">
    <name type="scientific">Heterorhabditis bacteriophora</name>
    <name type="common">Entomopathogenic nematode worm</name>
    <dbReference type="NCBI Taxonomy" id="37862"/>
    <lineage>
        <taxon>Eukaryota</taxon>
        <taxon>Metazoa</taxon>
        <taxon>Ecdysozoa</taxon>
        <taxon>Nematoda</taxon>
        <taxon>Chromadorea</taxon>
        <taxon>Rhabditida</taxon>
        <taxon>Rhabditina</taxon>
        <taxon>Rhabditomorpha</taxon>
        <taxon>Strongyloidea</taxon>
        <taxon>Heterorhabditidae</taxon>
        <taxon>Heterorhabditis</taxon>
    </lineage>
</organism>
<dbReference type="Gene3D" id="3.30.70.330">
    <property type="match status" value="1"/>
</dbReference>
<dbReference type="WBParaSite" id="Hba_13466">
    <property type="protein sequence ID" value="Hba_13466"/>
    <property type="gene ID" value="Hba_13466"/>
</dbReference>
<keyword evidence="1" id="KW-0479">Metal-binding</keyword>
<dbReference type="AlphaFoldDB" id="A0A1I7X7U8"/>
<accession>A0A1I7X7U8</accession>
<dbReference type="GO" id="GO:0008270">
    <property type="term" value="F:zinc ion binding"/>
    <property type="evidence" value="ECO:0007669"/>
    <property type="project" value="UniProtKB-KW"/>
</dbReference>
<name>A0A1I7X7U8_HETBA</name>
<dbReference type="SUPFAM" id="SSF54928">
    <property type="entry name" value="RNA-binding domain, RBD"/>
    <property type="match status" value="1"/>
</dbReference>
<dbReference type="GO" id="GO:0003723">
    <property type="term" value="F:RNA binding"/>
    <property type="evidence" value="ECO:0007669"/>
    <property type="project" value="InterPro"/>
</dbReference>
<dbReference type="GO" id="GO:0000398">
    <property type="term" value="P:mRNA splicing, via spliceosome"/>
    <property type="evidence" value="ECO:0007669"/>
    <property type="project" value="InterPro"/>
</dbReference>
<dbReference type="GO" id="GO:0089701">
    <property type="term" value="C:U2AF complex"/>
    <property type="evidence" value="ECO:0007669"/>
    <property type="project" value="InterPro"/>
</dbReference>
<keyword evidence="5" id="KW-1185">Reference proteome</keyword>
<keyword evidence="4" id="KW-0862">Zinc</keyword>
<reference evidence="6" key="1">
    <citation type="submission" date="2016-11" db="UniProtKB">
        <authorList>
            <consortium name="WormBaseParasite"/>
        </authorList>
    </citation>
    <scope>IDENTIFICATION</scope>
</reference>
<dbReference type="InterPro" id="IPR035979">
    <property type="entry name" value="RBD_domain_sf"/>
</dbReference>